<reference evidence="1" key="2">
    <citation type="submission" date="2020-03" db="EMBL/GenBank/DDBJ databases">
        <title>Walnut 2.0.</title>
        <authorList>
            <person name="Marrano A."/>
            <person name="Britton M."/>
            <person name="Zimin A.V."/>
            <person name="Zaini P.A."/>
            <person name="Workman R."/>
            <person name="Puiu D."/>
            <person name="Bianco L."/>
            <person name="Allen B.J."/>
            <person name="Troggio M."/>
            <person name="Leslie C.A."/>
            <person name="Timp W."/>
            <person name="Dendekar A."/>
            <person name="Salzberg S.L."/>
            <person name="Neale D.B."/>
        </authorList>
    </citation>
    <scope>NUCLEOTIDE SEQUENCE</scope>
    <source>
        <tissue evidence="1">Leaves</tissue>
    </source>
</reference>
<gene>
    <name evidence="1" type="ORF">F2P56_002482</name>
</gene>
<sequence length="123" mass="13973">MQGWSVGEPTKRMEESQCSSYCGSGGADMGLSHCLQCLQECPNRGPLPPLQARLGLILIPNTSHTTRIDLYPRCVYIYIYISCVVFLSRTNETVQVGKRFFMHSEDKNSIPIIKSIPIRLFWF</sequence>
<evidence type="ECO:0000313" key="1">
    <source>
        <dbReference type="EMBL" id="KAF5481866.1"/>
    </source>
</evidence>
<proteinExistence type="predicted"/>
<dbReference type="Gramene" id="Jr01_26830_p3">
    <property type="protein sequence ID" value="cds.Jr01_26830_p3"/>
    <property type="gene ID" value="Jr01_26830"/>
</dbReference>
<reference evidence="1" key="1">
    <citation type="submission" date="2015-10" db="EMBL/GenBank/DDBJ databases">
        <authorList>
            <person name="Martinez-Garcia P.J."/>
            <person name="Crepeau M.W."/>
            <person name="Puiu D."/>
            <person name="Gonzalez-Ibeas D."/>
            <person name="Whalen J."/>
            <person name="Stevens K."/>
            <person name="Paul R."/>
            <person name="Butterfield T."/>
            <person name="Britton M."/>
            <person name="Reagan R."/>
            <person name="Chakraborty S."/>
            <person name="Walawage S.L."/>
            <person name="Vasquez-Gross H.A."/>
            <person name="Cardeno C."/>
            <person name="Famula R."/>
            <person name="Pratt K."/>
            <person name="Kuruganti S."/>
            <person name="Aradhya M.K."/>
            <person name="Leslie C.A."/>
            <person name="Dandekar A.M."/>
            <person name="Salzberg S.L."/>
            <person name="Wegrzyn J.L."/>
            <person name="Langley C.H."/>
            <person name="Neale D.B."/>
        </authorList>
    </citation>
    <scope>NUCLEOTIDE SEQUENCE</scope>
    <source>
        <tissue evidence="1">Leaves</tissue>
    </source>
</reference>
<accession>A0A834DB24</accession>
<feature type="non-terminal residue" evidence="1">
    <location>
        <position position="123"/>
    </location>
</feature>
<organism evidence="1 2">
    <name type="scientific">Juglans regia</name>
    <name type="common">English walnut</name>
    <dbReference type="NCBI Taxonomy" id="51240"/>
    <lineage>
        <taxon>Eukaryota</taxon>
        <taxon>Viridiplantae</taxon>
        <taxon>Streptophyta</taxon>
        <taxon>Embryophyta</taxon>
        <taxon>Tracheophyta</taxon>
        <taxon>Spermatophyta</taxon>
        <taxon>Magnoliopsida</taxon>
        <taxon>eudicotyledons</taxon>
        <taxon>Gunneridae</taxon>
        <taxon>Pentapetalae</taxon>
        <taxon>rosids</taxon>
        <taxon>fabids</taxon>
        <taxon>Fagales</taxon>
        <taxon>Juglandaceae</taxon>
        <taxon>Juglans</taxon>
    </lineage>
</organism>
<dbReference type="EMBL" id="LIHL02000001">
    <property type="protein sequence ID" value="KAF5481866.1"/>
    <property type="molecule type" value="Genomic_DNA"/>
</dbReference>
<evidence type="ECO:0000313" key="2">
    <source>
        <dbReference type="Proteomes" id="UP000619265"/>
    </source>
</evidence>
<name>A0A834DB24_JUGRE</name>
<protein>
    <submittedName>
        <fullName evidence="1">Uncharacterized protein</fullName>
    </submittedName>
</protein>
<dbReference type="AlphaFoldDB" id="A0A834DB24"/>
<dbReference type="Proteomes" id="UP000619265">
    <property type="component" value="Unassembled WGS sequence"/>
</dbReference>
<comment type="caution">
    <text evidence="1">The sequence shown here is derived from an EMBL/GenBank/DDBJ whole genome shotgun (WGS) entry which is preliminary data.</text>
</comment>